<dbReference type="GO" id="GO:0006508">
    <property type="term" value="P:proteolysis"/>
    <property type="evidence" value="ECO:0007669"/>
    <property type="project" value="UniProtKB-KW"/>
</dbReference>
<evidence type="ECO:0000256" key="3">
    <source>
        <dbReference type="ARBA" id="ARBA00022484"/>
    </source>
</evidence>
<keyword evidence="13" id="KW-0067">ATP-binding</keyword>
<dbReference type="GO" id="GO:0006351">
    <property type="term" value="P:DNA-templated transcription"/>
    <property type="evidence" value="ECO:0007669"/>
    <property type="project" value="InterPro"/>
</dbReference>
<evidence type="ECO:0000259" key="20">
    <source>
        <dbReference type="PROSITE" id="PS50507"/>
    </source>
</evidence>
<evidence type="ECO:0000256" key="6">
    <source>
        <dbReference type="ARBA" id="ARBA00022670"/>
    </source>
</evidence>
<dbReference type="CDD" id="cd23195">
    <property type="entry name" value="Marnaviridae_RdRp"/>
    <property type="match status" value="1"/>
</dbReference>
<dbReference type="InterPro" id="IPR014759">
    <property type="entry name" value="Helicase_SF3_ssRNA_vir"/>
</dbReference>
<dbReference type="InterPro" id="IPR043502">
    <property type="entry name" value="DNA/RNA_pol_sf"/>
</dbReference>
<dbReference type="EMBL" id="MF190021">
    <property type="protein sequence ID" value="ASM94055.1"/>
    <property type="molecule type" value="Genomic_RNA"/>
</dbReference>
<name>A0A221LFK1_9VIRU</name>
<keyword evidence="6" id="KW-0645">Protease</keyword>
<dbReference type="GO" id="GO:0004197">
    <property type="term" value="F:cysteine-type endopeptidase activity"/>
    <property type="evidence" value="ECO:0007669"/>
    <property type="project" value="InterPro"/>
</dbReference>
<dbReference type="InterPro" id="IPR009003">
    <property type="entry name" value="Peptidase_S1_PA"/>
</dbReference>
<dbReference type="GO" id="GO:0003724">
    <property type="term" value="F:RNA helicase activity"/>
    <property type="evidence" value="ECO:0007669"/>
    <property type="project" value="InterPro"/>
</dbReference>
<dbReference type="Pfam" id="PF00548">
    <property type="entry name" value="Peptidase_C3"/>
    <property type="match status" value="1"/>
</dbReference>
<dbReference type="PROSITE" id="PS51874">
    <property type="entry name" value="PCV_3C_PRO"/>
    <property type="match status" value="1"/>
</dbReference>
<dbReference type="InterPro" id="IPR044067">
    <property type="entry name" value="PCV_3C_PRO"/>
</dbReference>
<sequence>MMSRGLKNNRAHKTQKNKLSKQDCSASKGVNYCEPEMPPISLIVFWLLGCCCFHYQSAMDTIIRANALLFCVFLVTCILLNLLSLIRKIYVLSTKPVLEPQYGNLIKADPYLREAIQIWCLFESLKSCKNKRGIVFVIAQYLQSHTKHSLILYAYLKITRSDTMTDWTSVSGIEQIESMLDEAFGDDTLQESLDSIELSTQDGSMPWHMVVDSAFENWKEFRHSNVATKFNHFINVIVSAGMCSTANLTFKLGNVSLFSPIVSKKQLAATDVFEAFYEAVAGFMKGGWRVYQTGEVSSFFLDSSAIAAFDDSYNKIRSFHGYALTGNLRQYTDIEENDYDTLLTETIASGELLLKKISTKQTFERKYVSDRMDRMRDYLVEFTQLRTRGGLRIAPFAISLFGQSGCGKSVLTNLSINAGLIYNGLSAEKDRIATWADNDKYASSVRSHINAIIFDDFANTKEDFMDFSPAYRLIQVINNVKYLAPMADVFLKGKVSLNPYFCMVSTNVRSLNAQMYSNEPESILRRLYHVTVTPRPAYCTNGTLDSTKIREVFGNTPCADIWDLTVSYYHVQNRRNINTAAFKPVFFEGRELKDIGVNTYLRWVQVASKQHFEEQHKIIDNQEGLPQTCSHCQMCYCKCKIPISDLDTQSGNWKTSKFSNYFALKADRIKAFYENALSTYIIGANNIIIWWRRFDFLPERVLCHPRLLKVGLFFWREDLKQSLIAGNALIFMLGLCLMIHCSTLSIIWFLSMLCGMYIYTCTTIRVYEAMVRDRILDLKDIVHTYTTSWQFKYALIGVGAIAIVMAFLRSKRKEMDAQTGLNPSCFEEVCERDANINPWIVPKISELPMTSPAKSATCEQLAASLRTNLVGIASDIGKTTLGFYITSNFMIVPTHFINHHGNRDIKVRCFKRSAAFVGGCFRDKISKAFSKEIVGTDFTLAFVTGGGSMKDMRKFLPVTDQIRKCSARVVTRDIDDDELQAIPTLFKGKSIVRHTDMSFIGSYYMLPVATKNGMCMSPVISAEKGSCILGFHLGGSGSVGGCGILTLDQLERSLKDLCTVDGVILSASSGLEPHMGNFPGSTFNTSILKSTNIHSKSAVNFLKEGSCIDVYGETTGKATPYSNVADTLISNAVEEVFDVPQKWGQPKMRGKGRYPYQATLEHSAIPSLPLGSVLSRAVGDIKSTADDIKQKIPELFDAAPLTEVETVSGRIGCRFIDPMNFNTSPGFPLTGSKHCLTIDLDPEEYPNSGKPRTFVSEVWSEYAKMEETLRSGERCYAIWKSCLKDEPTKLTKDKVRVFQSAPLVLQLMIRKYFLPIVRIIQTNPIAYECAVGINAVGLEWEELWEAAMSKGGDRVLAGDYSKYDVRMPAQVTIAAFDILIDMAEKCENYSEEDLHLMRQLVNEVVYPIMAYNGDLIQLFGTNPSGQNLTVIINSLVNSLLLRCSFYTIYPKRVFKNCCSFLTYGDDVFGTIVESCDKFTHITYAEFLAEHDMKFTMPDKESTPTHYMKEKDVDFLKRKCVFNEDLGRKVGLLSEDSIFKRLHSHLLSKNLTMETHSAENIESSAYDWFYYGRDVYNDRVEKLKLVAEKSGISHLCPALDISYDKRVARWRHQYLGEKPLDEEEEVCLL</sequence>
<keyword evidence="7" id="KW-0808">Transferase</keyword>
<keyword evidence="3" id="KW-0696">RNA-directed RNA polymerase</keyword>
<dbReference type="Gene3D" id="2.40.10.10">
    <property type="entry name" value="Trypsin-like serine proteases"/>
    <property type="match status" value="2"/>
</dbReference>
<feature type="domain" description="Peptidase C3" evidence="22">
    <location>
        <begin position="855"/>
        <end position="1050"/>
    </location>
</feature>
<evidence type="ECO:0000256" key="9">
    <source>
        <dbReference type="ARBA" id="ARBA00022741"/>
    </source>
</evidence>
<reference evidence="23" key="1">
    <citation type="submission" date="2017-05" db="EMBL/GenBank/DDBJ databases">
        <title>New viruses from a metagenomic survey of invertebrates and Fucus.</title>
        <authorList>
            <person name="Waldron F.M."/>
            <person name="Obbard D.J."/>
        </authorList>
    </citation>
    <scope>NUCLEOTIDE SEQUENCE</scope>
    <source>
        <strain evidence="23">Z16</strain>
    </source>
</reference>
<keyword evidence="12" id="KW-0788">Thiol protease</keyword>
<evidence type="ECO:0000256" key="1">
    <source>
        <dbReference type="ARBA" id="ARBA00004192"/>
    </source>
</evidence>
<evidence type="ECO:0000256" key="18">
    <source>
        <dbReference type="SAM" id="MobiDB-lite"/>
    </source>
</evidence>
<comment type="subcellular location">
    <subcellularLocation>
        <location evidence="1">Host cytoplasm</location>
    </subcellularLocation>
    <subcellularLocation>
        <location evidence="2">Host membrane</location>
    </subcellularLocation>
</comment>
<organism evidence="23">
    <name type="scientific">Barns Ness breadcrumb sponge aquatic picorna-like virus 3</name>
    <dbReference type="NCBI Taxonomy" id="2021879"/>
    <lineage>
        <taxon>Viruses</taxon>
        <taxon>Riboviria</taxon>
        <taxon>Orthornavirae</taxon>
        <taxon>Pisuviricota</taxon>
        <taxon>Pisoniviricetes</taxon>
        <taxon>Picornavirales</taxon>
    </lineage>
</organism>
<evidence type="ECO:0000256" key="13">
    <source>
        <dbReference type="ARBA" id="ARBA00022840"/>
    </source>
</evidence>
<keyword evidence="9" id="KW-0547">Nucleotide-binding</keyword>
<evidence type="ECO:0000256" key="15">
    <source>
        <dbReference type="ARBA" id="ARBA00022953"/>
    </source>
</evidence>
<feature type="domain" description="SF3 helicase" evidence="21">
    <location>
        <begin position="376"/>
        <end position="545"/>
    </location>
</feature>
<dbReference type="InterPro" id="IPR001205">
    <property type="entry name" value="RNA-dir_pol_C"/>
</dbReference>
<feature type="transmembrane region" description="Helical" evidence="19">
    <location>
        <begin position="62"/>
        <end position="86"/>
    </location>
</feature>
<keyword evidence="16 19" id="KW-0472">Membrane</keyword>
<feature type="domain" description="RdRp catalytic" evidence="20">
    <location>
        <begin position="1353"/>
        <end position="1479"/>
    </location>
</feature>
<evidence type="ECO:0000313" key="23">
    <source>
        <dbReference type="EMBL" id="ASM94055.1"/>
    </source>
</evidence>
<dbReference type="InterPro" id="IPR043504">
    <property type="entry name" value="Peptidase_S1_PA_chymotrypsin"/>
</dbReference>
<dbReference type="Pfam" id="PF00680">
    <property type="entry name" value="RdRP_1"/>
    <property type="match status" value="1"/>
</dbReference>
<evidence type="ECO:0000256" key="2">
    <source>
        <dbReference type="ARBA" id="ARBA00004551"/>
    </source>
</evidence>
<proteinExistence type="predicted"/>
<dbReference type="Pfam" id="PF00910">
    <property type="entry name" value="RNA_helicase"/>
    <property type="match status" value="1"/>
</dbReference>
<dbReference type="GO" id="GO:0039694">
    <property type="term" value="P:viral RNA genome replication"/>
    <property type="evidence" value="ECO:0007669"/>
    <property type="project" value="InterPro"/>
</dbReference>
<evidence type="ECO:0000256" key="10">
    <source>
        <dbReference type="ARBA" id="ARBA00022801"/>
    </source>
</evidence>
<dbReference type="PROSITE" id="PS50507">
    <property type="entry name" value="RDRP_SSRNA_POS"/>
    <property type="match status" value="1"/>
</dbReference>
<keyword evidence="14" id="KW-1043">Host membrane</keyword>
<protein>
    <submittedName>
        <fullName evidence="23">Uncharacterized protein</fullName>
    </submittedName>
</protein>
<dbReference type="GO" id="GO:0003968">
    <property type="term" value="F:RNA-directed RNA polymerase activity"/>
    <property type="evidence" value="ECO:0007669"/>
    <property type="project" value="UniProtKB-KW"/>
</dbReference>
<dbReference type="SUPFAM" id="SSF56672">
    <property type="entry name" value="DNA/RNA polymerases"/>
    <property type="match status" value="1"/>
</dbReference>
<accession>A0A221LFK1</accession>
<feature type="transmembrane region" description="Helical" evidence="19">
    <location>
        <begin position="722"/>
        <end position="740"/>
    </location>
</feature>
<keyword evidence="17" id="KW-1035">Host cytoplasm</keyword>
<dbReference type="GO" id="GO:0003723">
    <property type="term" value="F:RNA binding"/>
    <property type="evidence" value="ECO:0007669"/>
    <property type="project" value="InterPro"/>
</dbReference>
<keyword evidence="10" id="KW-0378">Hydrolase</keyword>
<dbReference type="InterPro" id="IPR007094">
    <property type="entry name" value="RNA-dir_pol_PSvirus"/>
</dbReference>
<dbReference type="GO" id="GO:0033644">
    <property type="term" value="C:host cell membrane"/>
    <property type="evidence" value="ECO:0007669"/>
    <property type="project" value="UniProtKB-SubCell"/>
</dbReference>
<dbReference type="InterPro" id="IPR000605">
    <property type="entry name" value="Helicase_SF3_ssDNA/RNA_vir"/>
</dbReference>
<evidence type="ECO:0000256" key="8">
    <source>
        <dbReference type="ARBA" id="ARBA00022695"/>
    </source>
</evidence>
<dbReference type="InterPro" id="IPR000199">
    <property type="entry name" value="Peptidase_C3A/C3B_picornavir"/>
</dbReference>
<evidence type="ECO:0000256" key="11">
    <source>
        <dbReference type="ARBA" id="ARBA00022806"/>
    </source>
</evidence>
<evidence type="ECO:0000256" key="4">
    <source>
        <dbReference type="ARBA" id="ARBA00022520"/>
    </source>
</evidence>
<dbReference type="SUPFAM" id="SSF50494">
    <property type="entry name" value="Trypsin-like serine proteases"/>
    <property type="match status" value="1"/>
</dbReference>
<evidence type="ECO:0000256" key="14">
    <source>
        <dbReference type="ARBA" id="ARBA00022870"/>
    </source>
</evidence>
<keyword evidence="19" id="KW-0812">Transmembrane</keyword>
<keyword evidence="11" id="KW-0347">Helicase</keyword>
<evidence type="ECO:0000259" key="21">
    <source>
        <dbReference type="PROSITE" id="PS51218"/>
    </source>
</evidence>
<feature type="transmembrane region" description="Helical" evidence="19">
    <location>
        <begin position="789"/>
        <end position="808"/>
    </location>
</feature>
<dbReference type="PROSITE" id="PS51218">
    <property type="entry name" value="SF3_HELICASE_2"/>
    <property type="match status" value="1"/>
</dbReference>
<keyword evidence="15" id="KW-0693">Viral RNA replication</keyword>
<evidence type="ECO:0000256" key="17">
    <source>
        <dbReference type="ARBA" id="ARBA00023200"/>
    </source>
</evidence>
<evidence type="ECO:0000259" key="22">
    <source>
        <dbReference type="PROSITE" id="PS51874"/>
    </source>
</evidence>
<evidence type="ECO:0000256" key="19">
    <source>
        <dbReference type="SAM" id="Phobius"/>
    </source>
</evidence>
<evidence type="ECO:0000256" key="5">
    <source>
        <dbReference type="ARBA" id="ARBA00022553"/>
    </source>
</evidence>
<dbReference type="Gene3D" id="3.30.70.270">
    <property type="match status" value="1"/>
</dbReference>
<feature type="region of interest" description="Disordered" evidence="18">
    <location>
        <begin position="1"/>
        <end position="22"/>
    </location>
</feature>
<evidence type="ECO:0000256" key="16">
    <source>
        <dbReference type="ARBA" id="ARBA00023136"/>
    </source>
</evidence>
<dbReference type="GO" id="GO:0005524">
    <property type="term" value="F:ATP binding"/>
    <property type="evidence" value="ECO:0007669"/>
    <property type="project" value="UniProtKB-KW"/>
</dbReference>
<keyword evidence="4" id="KW-0191">Covalent protein-RNA linkage</keyword>
<dbReference type="InterPro" id="IPR043128">
    <property type="entry name" value="Rev_trsase/Diguanyl_cyclase"/>
</dbReference>
<evidence type="ECO:0000256" key="7">
    <source>
        <dbReference type="ARBA" id="ARBA00022679"/>
    </source>
</evidence>
<keyword evidence="5" id="KW-0597">Phosphoprotein</keyword>
<evidence type="ECO:0000256" key="12">
    <source>
        <dbReference type="ARBA" id="ARBA00022807"/>
    </source>
</evidence>
<feature type="compositionally biased region" description="Basic residues" evidence="18">
    <location>
        <begin position="7"/>
        <end position="19"/>
    </location>
</feature>
<keyword evidence="8" id="KW-0548">Nucleotidyltransferase</keyword>
<keyword evidence="19" id="KW-1133">Transmembrane helix</keyword>